<feature type="domain" description="Peptidase M48" evidence="9">
    <location>
        <begin position="111"/>
        <end position="297"/>
    </location>
</feature>
<comment type="similarity">
    <text evidence="6">Belongs to the peptidase M48 family.</text>
</comment>
<accession>A0A7C9QUP8</accession>
<evidence type="ECO:0000313" key="11">
    <source>
        <dbReference type="Proteomes" id="UP000480684"/>
    </source>
</evidence>
<keyword evidence="2" id="KW-0479">Metal-binding</keyword>
<dbReference type="GO" id="GO:0016020">
    <property type="term" value="C:membrane"/>
    <property type="evidence" value="ECO:0007669"/>
    <property type="project" value="TreeGrafter"/>
</dbReference>
<organism evidence="10 11">
    <name type="scientific">Magnetospirillum aberrantis SpK</name>
    <dbReference type="NCBI Taxonomy" id="908842"/>
    <lineage>
        <taxon>Bacteria</taxon>
        <taxon>Pseudomonadati</taxon>
        <taxon>Pseudomonadota</taxon>
        <taxon>Alphaproteobacteria</taxon>
        <taxon>Rhodospirillales</taxon>
        <taxon>Rhodospirillaceae</taxon>
        <taxon>Magnetospirillum</taxon>
    </lineage>
</organism>
<comment type="caution">
    <text evidence="10">The sequence shown here is derived from an EMBL/GenBank/DDBJ whole genome shotgun (WGS) entry which is preliminary data.</text>
</comment>
<evidence type="ECO:0000256" key="2">
    <source>
        <dbReference type="ARBA" id="ARBA00022723"/>
    </source>
</evidence>
<evidence type="ECO:0000256" key="7">
    <source>
        <dbReference type="SAM" id="MobiDB-lite"/>
    </source>
</evidence>
<dbReference type="PANTHER" id="PTHR22726:SF1">
    <property type="entry name" value="METALLOENDOPEPTIDASE OMA1, MITOCHONDRIAL"/>
    <property type="match status" value="1"/>
</dbReference>
<keyword evidence="8" id="KW-0732">Signal</keyword>
<keyword evidence="5 6" id="KW-0482">Metalloprotease</keyword>
<gene>
    <name evidence="10" type="ORF">G4223_13080</name>
</gene>
<dbReference type="GO" id="GO:0046872">
    <property type="term" value="F:metal ion binding"/>
    <property type="evidence" value="ECO:0007669"/>
    <property type="project" value="UniProtKB-KW"/>
</dbReference>
<evidence type="ECO:0000256" key="4">
    <source>
        <dbReference type="ARBA" id="ARBA00022833"/>
    </source>
</evidence>
<keyword evidence="3 6" id="KW-0378">Hydrolase</keyword>
<evidence type="ECO:0000256" key="8">
    <source>
        <dbReference type="SAM" id="SignalP"/>
    </source>
</evidence>
<dbReference type="GO" id="GO:0051603">
    <property type="term" value="P:proteolysis involved in protein catabolic process"/>
    <property type="evidence" value="ECO:0007669"/>
    <property type="project" value="TreeGrafter"/>
</dbReference>
<dbReference type="CDD" id="cd07324">
    <property type="entry name" value="M48C_Oma1-like"/>
    <property type="match status" value="1"/>
</dbReference>
<dbReference type="InterPro" id="IPR001915">
    <property type="entry name" value="Peptidase_M48"/>
</dbReference>
<dbReference type="InterPro" id="IPR051156">
    <property type="entry name" value="Mito/Outer_Membr_Metalloprot"/>
</dbReference>
<dbReference type="AlphaFoldDB" id="A0A7C9QUP8"/>
<evidence type="ECO:0000313" key="10">
    <source>
        <dbReference type="EMBL" id="NFV81045.1"/>
    </source>
</evidence>
<evidence type="ECO:0000256" key="3">
    <source>
        <dbReference type="ARBA" id="ARBA00022801"/>
    </source>
</evidence>
<dbReference type="GO" id="GO:0004222">
    <property type="term" value="F:metalloendopeptidase activity"/>
    <property type="evidence" value="ECO:0007669"/>
    <property type="project" value="InterPro"/>
</dbReference>
<evidence type="ECO:0000256" key="5">
    <source>
        <dbReference type="ARBA" id="ARBA00023049"/>
    </source>
</evidence>
<dbReference type="RefSeq" id="WP_163680440.1">
    <property type="nucleotide sequence ID" value="NZ_JAAIYP010000039.1"/>
</dbReference>
<dbReference type="Gene3D" id="3.30.2010.10">
    <property type="entry name" value="Metalloproteases ('zincins'), catalytic domain"/>
    <property type="match status" value="1"/>
</dbReference>
<protein>
    <submittedName>
        <fullName evidence="10">M48 family metalloprotease</fullName>
    </submittedName>
</protein>
<feature type="region of interest" description="Disordered" evidence="7">
    <location>
        <begin position="29"/>
        <end position="73"/>
    </location>
</feature>
<evidence type="ECO:0000256" key="6">
    <source>
        <dbReference type="RuleBase" id="RU003983"/>
    </source>
</evidence>
<name>A0A7C9QUP8_9PROT</name>
<evidence type="ECO:0000259" key="9">
    <source>
        <dbReference type="Pfam" id="PF01435"/>
    </source>
</evidence>
<keyword evidence="4 6" id="KW-0862">Zinc</keyword>
<keyword evidence="11" id="KW-1185">Reference proteome</keyword>
<dbReference type="PROSITE" id="PS51318">
    <property type="entry name" value="TAT"/>
    <property type="match status" value="1"/>
</dbReference>
<feature type="compositionally biased region" description="Basic and acidic residues" evidence="7">
    <location>
        <begin position="40"/>
        <end position="54"/>
    </location>
</feature>
<reference evidence="10 11" key="1">
    <citation type="submission" date="2020-02" db="EMBL/GenBank/DDBJ databases">
        <authorList>
            <person name="Dziuba M."/>
            <person name="Kuznetsov B."/>
            <person name="Mardanov A."/>
            <person name="Ravin N."/>
            <person name="Grouzdev D."/>
        </authorList>
    </citation>
    <scope>NUCLEOTIDE SEQUENCE [LARGE SCALE GENOMIC DNA]</scope>
    <source>
        <strain evidence="10 11">SpK</strain>
    </source>
</reference>
<keyword evidence="1 6" id="KW-0645">Protease</keyword>
<comment type="cofactor">
    <cofactor evidence="6">
        <name>Zn(2+)</name>
        <dbReference type="ChEBI" id="CHEBI:29105"/>
    </cofactor>
    <text evidence="6">Binds 1 zinc ion per subunit.</text>
</comment>
<proteinExistence type="inferred from homology"/>
<feature type="signal peptide" evidence="8">
    <location>
        <begin position="1"/>
        <end position="23"/>
    </location>
</feature>
<dbReference type="PANTHER" id="PTHR22726">
    <property type="entry name" value="METALLOENDOPEPTIDASE OMA1"/>
    <property type="match status" value="1"/>
</dbReference>
<sequence length="330" mass="36275">MGTTRRTMLAGLAGLGVTASAWAQVIGPQSDPWAQVDPYDDPRNGFPRDKRDDGGYEGGRPEPPANTGNDVFRRAPIRQVTEEEEAEEVATAEHFYLASMEKDGGPVADPRVQRAMQAFIEPLVAVVDRPHLPWEARVAKSGSINAWTLGGGKMSFNAGLIAACDHPGELMAVVAHEMGHVDRLHGLMRQELMRTLEQANAQGMLDLGKMLAGDLVPGAKGNVSVLDLLHSGFRRENEYEADEHSIELMRRAGMDPAWAVSLMRKLERQDLEYGHHLVSELLQGHPLASERVANLESKTRFNPRPSAKIEAVGWDVLKAAFPTPAKWRNI</sequence>
<dbReference type="InterPro" id="IPR006311">
    <property type="entry name" value="TAT_signal"/>
</dbReference>
<evidence type="ECO:0000256" key="1">
    <source>
        <dbReference type="ARBA" id="ARBA00022670"/>
    </source>
</evidence>
<dbReference type="Proteomes" id="UP000480684">
    <property type="component" value="Unassembled WGS sequence"/>
</dbReference>
<dbReference type="EMBL" id="JAAIYP010000039">
    <property type="protein sequence ID" value="NFV81045.1"/>
    <property type="molecule type" value="Genomic_DNA"/>
</dbReference>
<dbReference type="Pfam" id="PF01435">
    <property type="entry name" value="Peptidase_M48"/>
    <property type="match status" value="1"/>
</dbReference>
<feature type="chain" id="PRO_5029013243" evidence="8">
    <location>
        <begin position="24"/>
        <end position="330"/>
    </location>
</feature>